<evidence type="ECO:0000259" key="2">
    <source>
        <dbReference type="Pfam" id="PF07978"/>
    </source>
</evidence>
<evidence type="ECO:0000313" key="4">
    <source>
        <dbReference type="Proteomes" id="UP000289437"/>
    </source>
</evidence>
<evidence type="ECO:0000313" key="3">
    <source>
        <dbReference type="EMBL" id="RXH57739.1"/>
    </source>
</evidence>
<dbReference type="OrthoDB" id="113248at2"/>
<dbReference type="Pfam" id="PF07978">
    <property type="entry name" value="NIPSNAP"/>
    <property type="match status" value="2"/>
</dbReference>
<comment type="caution">
    <text evidence="3">The sequence shown here is derived from an EMBL/GenBank/DDBJ whole genome shotgun (WGS) entry which is preliminary data.</text>
</comment>
<reference evidence="4" key="2">
    <citation type="submission" date="2019-02" db="EMBL/GenBank/DDBJ databases">
        <title>Granulicella sibirica sp. nov., a psychrotolerant acidobacterium isolated from an organic soil layer in forested tundra, West Siberia.</title>
        <authorList>
            <person name="Oshkin I.Y."/>
            <person name="Kulichevskaya I.S."/>
            <person name="Rijpstra W.I.C."/>
            <person name="Sinninghe Damste J.S."/>
            <person name="Rakitin A.L."/>
            <person name="Ravin N.V."/>
            <person name="Dedysh S.N."/>
        </authorList>
    </citation>
    <scope>NUCLEOTIDE SEQUENCE [LARGE SCALE GENOMIC DNA]</scope>
    <source>
        <strain evidence="4">AF10</strain>
    </source>
</reference>
<dbReference type="EMBL" id="RDSM01000001">
    <property type="protein sequence ID" value="RXH57739.1"/>
    <property type="molecule type" value="Genomic_DNA"/>
</dbReference>
<dbReference type="RefSeq" id="WP_128911859.1">
    <property type="nucleotide sequence ID" value="NZ_RDSM01000001.1"/>
</dbReference>
<keyword evidence="4" id="KW-1185">Reference proteome</keyword>
<feature type="signal peptide" evidence="1">
    <location>
        <begin position="1"/>
        <end position="26"/>
    </location>
</feature>
<dbReference type="AlphaFoldDB" id="A0A4Q0T6S5"/>
<sequence length="266" mass="29517">MHRRQFLSTSLAASALSLAKPGEALAAVPDKVAPEFYQIRKYRLVSGPQTKLTEAYFAEALIPALNRMGITPVGAFTVYFGPETPTFYLLMPSKTVEALATVDLALAKDETFMKAAAPFWNTPASSPAFIRLESQLLRAFEGFPMLVPPASSATKAPRVFQLRTYESPTMQDHVRKVEMFHSGEFEIFARAGCTQVFYGDSLIGARLPSLTYMLTFPDTTDLEVRWKAFSSDPQWKKLSSDPHFAFEPTVSNIDSLILKPLSCSQI</sequence>
<protein>
    <recommendedName>
        <fullName evidence="2">NIPSNAP domain-containing protein</fullName>
    </recommendedName>
</protein>
<feature type="domain" description="NIPSNAP" evidence="2">
    <location>
        <begin position="161"/>
        <end position="265"/>
    </location>
</feature>
<dbReference type="Proteomes" id="UP000289437">
    <property type="component" value="Unassembled WGS sequence"/>
</dbReference>
<gene>
    <name evidence="3" type="ORF">GRAN_1049</name>
</gene>
<evidence type="ECO:0000256" key="1">
    <source>
        <dbReference type="SAM" id="SignalP"/>
    </source>
</evidence>
<proteinExistence type="predicted"/>
<feature type="chain" id="PRO_5020982608" description="NIPSNAP domain-containing protein" evidence="1">
    <location>
        <begin position="27"/>
        <end position="266"/>
    </location>
</feature>
<accession>A0A4Q0T6S5</accession>
<feature type="domain" description="NIPSNAP" evidence="2">
    <location>
        <begin position="37"/>
        <end position="116"/>
    </location>
</feature>
<dbReference type="InterPro" id="IPR012577">
    <property type="entry name" value="NIPSNAP"/>
</dbReference>
<organism evidence="3 4">
    <name type="scientific">Granulicella sibirica</name>
    <dbReference type="NCBI Taxonomy" id="2479048"/>
    <lineage>
        <taxon>Bacteria</taxon>
        <taxon>Pseudomonadati</taxon>
        <taxon>Acidobacteriota</taxon>
        <taxon>Terriglobia</taxon>
        <taxon>Terriglobales</taxon>
        <taxon>Acidobacteriaceae</taxon>
        <taxon>Granulicella</taxon>
    </lineage>
</organism>
<keyword evidence="1" id="KW-0732">Signal</keyword>
<dbReference type="Gene3D" id="3.30.70.100">
    <property type="match status" value="2"/>
</dbReference>
<name>A0A4Q0T6S5_9BACT</name>
<reference evidence="3 4" key="1">
    <citation type="submission" date="2018-11" db="EMBL/GenBank/DDBJ databases">
        <authorList>
            <person name="Mardanov A.V."/>
            <person name="Ravin N.V."/>
            <person name="Dedysh S.N."/>
        </authorList>
    </citation>
    <scope>NUCLEOTIDE SEQUENCE [LARGE SCALE GENOMIC DNA]</scope>
    <source>
        <strain evidence="3 4">AF10</strain>
    </source>
</reference>
<dbReference type="SUPFAM" id="SSF54909">
    <property type="entry name" value="Dimeric alpha+beta barrel"/>
    <property type="match status" value="2"/>
</dbReference>
<dbReference type="InterPro" id="IPR011008">
    <property type="entry name" value="Dimeric_a/b-barrel"/>
</dbReference>